<dbReference type="InterPro" id="IPR012337">
    <property type="entry name" value="RNaseH-like_sf"/>
</dbReference>
<gene>
    <name evidence="10" type="ORF">PGLA2088_LOCUS3056</name>
</gene>
<evidence type="ECO:0000256" key="8">
    <source>
        <dbReference type="SAM" id="MobiDB-lite"/>
    </source>
</evidence>
<comment type="catalytic activity">
    <reaction evidence="1">
        <text>Endonucleolytic cleavage to 5'-phosphomonoester.</text>
        <dbReference type="EC" id="3.1.26.4"/>
    </reaction>
</comment>
<dbReference type="AlphaFoldDB" id="A0A813I338"/>
<proteinExistence type="inferred from homology"/>
<dbReference type="GO" id="GO:0043137">
    <property type="term" value="P:DNA replication, removal of RNA primer"/>
    <property type="evidence" value="ECO:0007669"/>
    <property type="project" value="TreeGrafter"/>
</dbReference>
<dbReference type="PANTHER" id="PTHR10642">
    <property type="entry name" value="RIBONUCLEASE H1"/>
    <property type="match status" value="1"/>
</dbReference>
<keyword evidence="7" id="KW-0378">Hydrolase</keyword>
<organism evidence="10 11">
    <name type="scientific">Polarella glacialis</name>
    <name type="common">Dinoflagellate</name>
    <dbReference type="NCBI Taxonomy" id="89957"/>
    <lineage>
        <taxon>Eukaryota</taxon>
        <taxon>Sar</taxon>
        <taxon>Alveolata</taxon>
        <taxon>Dinophyceae</taxon>
        <taxon>Suessiales</taxon>
        <taxon>Suessiaceae</taxon>
        <taxon>Polarella</taxon>
    </lineage>
</organism>
<name>A0A813I338_POLGL</name>
<dbReference type="GO" id="GO:0004523">
    <property type="term" value="F:RNA-DNA hybrid ribonuclease activity"/>
    <property type="evidence" value="ECO:0007669"/>
    <property type="project" value="UniProtKB-EC"/>
</dbReference>
<dbReference type="InterPro" id="IPR002156">
    <property type="entry name" value="RNaseH_domain"/>
</dbReference>
<evidence type="ECO:0000256" key="5">
    <source>
        <dbReference type="ARBA" id="ARBA00022723"/>
    </source>
</evidence>
<dbReference type="InterPro" id="IPR050092">
    <property type="entry name" value="RNase_H"/>
</dbReference>
<protein>
    <recommendedName>
        <fullName evidence="3">ribonuclease H</fullName>
        <ecNumber evidence="3">3.1.26.4</ecNumber>
    </recommendedName>
</protein>
<evidence type="ECO:0000256" key="2">
    <source>
        <dbReference type="ARBA" id="ARBA00005300"/>
    </source>
</evidence>
<feature type="region of interest" description="Disordered" evidence="8">
    <location>
        <begin position="82"/>
        <end position="101"/>
    </location>
</feature>
<feature type="non-terminal residue" evidence="10">
    <location>
        <position position="1"/>
    </location>
</feature>
<accession>A0A813I338</accession>
<dbReference type="InterPro" id="IPR036397">
    <property type="entry name" value="RNaseH_sf"/>
</dbReference>
<keyword evidence="6" id="KW-0255">Endonuclease</keyword>
<dbReference type="PANTHER" id="PTHR10642:SF26">
    <property type="entry name" value="RIBONUCLEASE H1"/>
    <property type="match status" value="1"/>
</dbReference>
<feature type="region of interest" description="Disordered" evidence="8">
    <location>
        <begin position="948"/>
        <end position="967"/>
    </location>
</feature>
<evidence type="ECO:0000259" key="9">
    <source>
        <dbReference type="PROSITE" id="PS50879"/>
    </source>
</evidence>
<comment type="similarity">
    <text evidence="2">Belongs to the RNase H family.</text>
</comment>
<dbReference type="SUPFAM" id="SSF68906">
    <property type="entry name" value="SAP domain"/>
    <property type="match status" value="1"/>
</dbReference>
<dbReference type="Gene3D" id="3.30.420.10">
    <property type="entry name" value="Ribonuclease H-like superfamily/Ribonuclease H"/>
    <property type="match status" value="1"/>
</dbReference>
<dbReference type="Gene3D" id="1.10.720.140">
    <property type="match status" value="1"/>
</dbReference>
<keyword evidence="4" id="KW-0540">Nuclease</keyword>
<evidence type="ECO:0000256" key="1">
    <source>
        <dbReference type="ARBA" id="ARBA00000077"/>
    </source>
</evidence>
<reference evidence="10" key="1">
    <citation type="submission" date="2021-02" db="EMBL/GenBank/DDBJ databases">
        <authorList>
            <person name="Dougan E. K."/>
            <person name="Rhodes N."/>
            <person name="Thang M."/>
            <person name="Chan C."/>
        </authorList>
    </citation>
    <scope>NUCLEOTIDE SEQUENCE</scope>
</reference>
<dbReference type="InterPro" id="IPR036361">
    <property type="entry name" value="SAP_dom_sf"/>
</dbReference>
<dbReference type="CDD" id="cd09280">
    <property type="entry name" value="RNase_HI_eukaryote_like"/>
    <property type="match status" value="1"/>
</dbReference>
<evidence type="ECO:0000256" key="7">
    <source>
        <dbReference type="ARBA" id="ARBA00022801"/>
    </source>
</evidence>
<dbReference type="PROSITE" id="PS50879">
    <property type="entry name" value="RNASE_H_1"/>
    <property type="match status" value="1"/>
</dbReference>
<dbReference type="Pfam" id="PF00075">
    <property type="entry name" value="RNase_H"/>
    <property type="match status" value="1"/>
</dbReference>
<dbReference type="EMBL" id="CAJNNW010002581">
    <property type="protein sequence ID" value="CAE8644441.1"/>
    <property type="molecule type" value="Genomic_DNA"/>
</dbReference>
<evidence type="ECO:0000313" key="11">
    <source>
        <dbReference type="Proteomes" id="UP000626109"/>
    </source>
</evidence>
<evidence type="ECO:0000256" key="6">
    <source>
        <dbReference type="ARBA" id="ARBA00022759"/>
    </source>
</evidence>
<sequence>VLTAALSSECGSFAERSSLVGSWAARPCVRHQVRCAGPSDPAIERGDVQSWSVRELRSFLDQRGVRHADCCEKRELVERVCSEQSKQQSSPSAENSSSSTFTAAQLSELSARQLKALLEEQGAGGESRRLHLQRGMRLAGQAAGMEGWRAQELKALPLPLLDRLAVLFNVIEESGRWPESLERALFSLIPKGDGASPTDMRPISVMSAVYRLWAASRLVDVKLWQEQWVSSSQHGFRAQHGPDDVFWTVALRVEESVLSGVPLSGVSFDYMKCSDLIPHNILMNIMDELGLSPRISTPLRTMYRRLSRRYSTRSPCSSRDLQKVVAVIEEFSIWSGQVLSDKSCSFHAAEICHDKVELACKIAHRIQWAPLPFDARVALTSALVLPRCCFGSSVTPLANNQCNKLRQAALRAVWGHKRQRRCQEVVFTLLAPGHRLDPRQACQNSALATMRSMLRRRQDLHSSFRNTWIHVASSTSASGGSVASIASAARQLGWTWKSPFVFTAALEDDVEPLKMNEGEWGHLARAGIRLAAWRPAARRRQDMRGIENGIDRDATLARLRSSRTSPFQEGVLRSILAGAIIIIYGGGAPCGMTLDRSTVCSGTKWLLRGQLAWQPAALCPPAPTRYFLLSVTLWILTAPDMPDIFEAEPEHWVEGRVVVFTDGASRDNEHHTLRRAGVGAFWGKNHALNVAEPLPGESQTNNRAELAAVIRAIQCDPRPLDSRTDSMYVFRGCAVSLEQWRLTGWRSGGREICNPDLWQCLYDLLVGLPPGHVLFRKVKAHSSWQDVLAGKTTEFDRYGNDGADALAVSGAALHAAPLAQRHVARQRLLLAQRVQSMTLEIAEARSARRRAGLAFGHLSDYFEASAQGGRAKGCHLFVHCDAHWVGAAEDCDRLACRSLVPGGLLARLAEGGGNLTAATQPTAAAILSAFSGDKLAQQEESQTSVQTVQLDQDSDGEEGQLAKSSSAHTGGLHMAEPFFSAAWTVVAWPPECFKPPSLQPLDHPLLSRREAKSRVRQAAEENGLSVWRVVHKPRVGVRSGPSGQAPVVDVFYTGDELAIVPAESQGAWLRLAKASWTNSADAPEEAWVLSDGASVGLGPLLELVYAADT</sequence>
<evidence type="ECO:0000256" key="3">
    <source>
        <dbReference type="ARBA" id="ARBA00012180"/>
    </source>
</evidence>
<evidence type="ECO:0000256" key="4">
    <source>
        <dbReference type="ARBA" id="ARBA00022722"/>
    </source>
</evidence>
<feature type="domain" description="RNase H type-1" evidence="9">
    <location>
        <begin position="653"/>
        <end position="812"/>
    </location>
</feature>
<dbReference type="EC" id="3.1.26.4" evidence="3"/>
<dbReference type="SUPFAM" id="SSF53098">
    <property type="entry name" value="Ribonuclease H-like"/>
    <property type="match status" value="1"/>
</dbReference>
<dbReference type="GO" id="GO:0046872">
    <property type="term" value="F:metal ion binding"/>
    <property type="evidence" value="ECO:0007669"/>
    <property type="project" value="UniProtKB-KW"/>
</dbReference>
<evidence type="ECO:0000313" key="10">
    <source>
        <dbReference type="EMBL" id="CAE8644441.1"/>
    </source>
</evidence>
<keyword evidence="5" id="KW-0479">Metal-binding</keyword>
<dbReference type="GO" id="GO:0003676">
    <property type="term" value="F:nucleic acid binding"/>
    <property type="evidence" value="ECO:0007669"/>
    <property type="project" value="InterPro"/>
</dbReference>
<dbReference type="Proteomes" id="UP000626109">
    <property type="component" value="Unassembled WGS sequence"/>
</dbReference>
<comment type="caution">
    <text evidence="10">The sequence shown here is derived from an EMBL/GenBank/DDBJ whole genome shotgun (WGS) entry which is preliminary data.</text>
</comment>
<feature type="compositionally biased region" description="Low complexity" evidence="8">
    <location>
        <begin position="85"/>
        <end position="99"/>
    </location>
</feature>